<dbReference type="OrthoDB" id="9803735at2"/>
<dbReference type="AlphaFoldDB" id="A0A1G6HIF4"/>
<name>A0A1G6HIF4_9GAMM</name>
<dbReference type="InterPro" id="IPR036390">
    <property type="entry name" value="WH_DNA-bd_sf"/>
</dbReference>
<keyword evidence="3 6" id="KW-0238">DNA-binding</keyword>
<reference evidence="7" key="1">
    <citation type="submission" date="2016-09" db="EMBL/GenBank/DDBJ databases">
        <authorList>
            <person name="Varghese N."/>
            <person name="Submissions S."/>
        </authorList>
    </citation>
    <scope>NUCLEOTIDE SEQUENCE [LARGE SCALE GENOMIC DNA]</scope>
    <source>
        <strain evidence="7">ANC 3699</strain>
    </source>
</reference>
<dbReference type="SUPFAM" id="SSF46785">
    <property type="entry name" value="Winged helix' DNA-binding domain"/>
    <property type="match status" value="1"/>
</dbReference>
<keyword evidence="7" id="KW-1185">Reference proteome</keyword>
<evidence type="ECO:0000256" key="2">
    <source>
        <dbReference type="ARBA" id="ARBA00023015"/>
    </source>
</evidence>
<evidence type="ECO:0000259" key="5">
    <source>
        <dbReference type="PROSITE" id="PS50931"/>
    </source>
</evidence>
<dbReference type="InterPro" id="IPR005119">
    <property type="entry name" value="LysR_subst-bd"/>
</dbReference>
<dbReference type="Pfam" id="PF00126">
    <property type="entry name" value="HTH_1"/>
    <property type="match status" value="1"/>
</dbReference>
<dbReference type="PANTHER" id="PTHR30126">
    <property type="entry name" value="HTH-TYPE TRANSCRIPTIONAL REGULATOR"/>
    <property type="match status" value="1"/>
</dbReference>
<dbReference type="FunFam" id="1.10.10.10:FF:000001">
    <property type="entry name" value="LysR family transcriptional regulator"/>
    <property type="match status" value="1"/>
</dbReference>
<dbReference type="EMBL" id="FMYK01000002">
    <property type="protein sequence ID" value="SDB93974.1"/>
    <property type="molecule type" value="Genomic_DNA"/>
</dbReference>
<dbReference type="RefSeq" id="WP_092616802.1">
    <property type="nucleotide sequence ID" value="NZ_FMYK01000002.1"/>
</dbReference>
<dbReference type="GO" id="GO:0000976">
    <property type="term" value="F:transcription cis-regulatory region binding"/>
    <property type="evidence" value="ECO:0007669"/>
    <property type="project" value="TreeGrafter"/>
</dbReference>
<gene>
    <name evidence="6" type="ORF">SAMN05421749_102289</name>
</gene>
<organism evidence="6 7">
    <name type="scientific">Acinetobacter marinus</name>
    <dbReference type="NCBI Taxonomy" id="281375"/>
    <lineage>
        <taxon>Bacteria</taxon>
        <taxon>Pseudomonadati</taxon>
        <taxon>Pseudomonadota</taxon>
        <taxon>Gammaproteobacteria</taxon>
        <taxon>Moraxellales</taxon>
        <taxon>Moraxellaceae</taxon>
        <taxon>Acinetobacter</taxon>
    </lineage>
</organism>
<dbReference type="Pfam" id="PF03466">
    <property type="entry name" value="LysR_substrate"/>
    <property type="match status" value="1"/>
</dbReference>
<dbReference type="GO" id="GO:0003700">
    <property type="term" value="F:DNA-binding transcription factor activity"/>
    <property type="evidence" value="ECO:0007669"/>
    <property type="project" value="InterPro"/>
</dbReference>
<evidence type="ECO:0000256" key="1">
    <source>
        <dbReference type="ARBA" id="ARBA00009437"/>
    </source>
</evidence>
<evidence type="ECO:0000313" key="6">
    <source>
        <dbReference type="EMBL" id="SDB93974.1"/>
    </source>
</evidence>
<sequence>MNIAAFEAFLKVMETGSISMAAEKLFITQPAVSKRIQSLEQFFNVRLFDSVGRNIQPTKAAERLLPQVQQWMNQLEDMHRDLSQSQSNIAGKLKIGTSHHIGLHHLAKQLQPFAQQYPQVELDVHFVDSEQALQLVLSGEIELAFLTLPPKPDPRLQHRVLWNDPLSFVVAPFHALAQQQQLRLEDLIAYPSLLPASNTYTSQITLAAFSKYGLKPHASMSTNPLESIRMLVSIGLGWSVLPQTLINEDLCILDLDVQLERQLGIVWHPDRSQSKAMQSLLNQLERLGSADI</sequence>
<dbReference type="InterPro" id="IPR000847">
    <property type="entry name" value="LysR_HTH_N"/>
</dbReference>
<keyword evidence="2" id="KW-0805">Transcription regulation</keyword>
<protein>
    <submittedName>
        <fullName evidence="6">DNA-binding transcriptional regulator, LysR family</fullName>
    </submittedName>
</protein>
<evidence type="ECO:0000313" key="7">
    <source>
        <dbReference type="Proteomes" id="UP000242317"/>
    </source>
</evidence>
<dbReference type="Gene3D" id="1.10.10.10">
    <property type="entry name" value="Winged helix-like DNA-binding domain superfamily/Winged helix DNA-binding domain"/>
    <property type="match status" value="1"/>
</dbReference>
<feature type="domain" description="HTH lysR-type" evidence="5">
    <location>
        <begin position="1"/>
        <end position="58"/>
    </location>
</feature>
<dbReference type="PRINTS" id="PR00039">
    <property type="entry name" value="HTHLYSR"/>
</dbReference>
<dbReference type="SUPFAM" id="SSF53850">
    <property type="entry name" value="Periplasmic binding protein-like II"/>
    <property type="match status" value="1"/>
</dbReference>
<accession>A0A1G6HIF4</accession>
<dbReference type="CDD" id="cd05466">
    <property type="entry name" value="PBP2_LTTR_substrate"/>
    <property type="match status" value="1"/>
</dbReference>
<dbReference type="InterPro" id="IPR036388">
    <property type="entry name" value="WH-like_DNA-bd_sf"/>
</dbReference>
<dbReference type="Proteomes" id="UP000242317">
    <property type="component" value="Unassembled WGS sequence"/>
</dbReference>
<evidence type="ECO:0000256" key="4">
    <source>
        <dbReference type="ARBA" id="ARBA00023163"/>
    </source>
</evidence>
<keyword evidence="4" id="KW-0804">Transcription</keyword>
<dbReference type="PANTHER" id="PTHR30126:SF81">
    <property type="entry name" value="HTH-TYPE TRANSCRIPTIONAL REGULATOR ILVY"/>
    <property type="match status" value="1"/>
</dbReference>
<dbReference type="Gene3D" id="3.40.190.290">
    <property type="match status" value="1"/>
</dbReference>
<evidence type="ECO:0000256" key="3">
    <source>
        <dbReference type="ARBA" id="ARBA00023125"/>
    </source>
</evidence>
<comment type="similarity">
    <text evidence="1">Belongs to the LysR transcriptional regulatory family.</text>
</comment>
<dbReference type="PROSITE" id="PS50931">
    <property type="entry name" value="HTH_LYSR"/>
    <property type="match status" value="1"/>
</dbReference>
<proteinExistence type="inferred from homology"/>